<comment type="caution">
    <text evidence="2">The sequence shown here is derived from an EMBL/GenBank/DDBJ whole genome shotgun (WGS) entry which is preliminary data.</text>
</comment>
<dbReference type="RefSeq" id="WP_160315391.1">
    <property type="nucleotide sequence ID" value="NZ_JAYGHT010000006.1"/>
</dbReference>
<evidence type="ECO:0000313" key="3">
    <source>
        <dbReference type="Proteomes" id="UP001301728"/>
    </source>
</evidence>
<sequence length="57" mass="5902">METGILSGLLLAFANGAICLALPAVLAAVPSKRKSMNHVTSVSKSLNPSELITQEAH</sequence>
<accession>A0ABU5TSZ9</accession>
<organism evidence="2 3">
    <name type="scientific">Limnoraphis robusta CCNP1315</name>
    <dbReference type="NCBI Taxonomy" id="3110306"/>
    <lineage>
        <taxon>Bacteria</taxon>
        <taxon>Bacillati</taxon>
        <taxon>Cyanobacteriota</taxon>
        <taxon>Cyanophyceae</taxon>
        <taxon>Oscillatoriophycideae</taxon>
        <taxon>Oscillatoriales</taxon>
        <taxon>Sirenicapillariaceae</taxon>
        <taxon>Limnoraphis</taxon>
    </lineage>
</organism>
<keyword evidence="3" id="KW-1185">Reference proteome</keyword>
<name>A0ABU5TSZ9_9CYAN</name>
<dbReference type="Proteomes" id="UP001301728">
    <property type="component" value="Unassembled WGS sequence"/>
</dbReference>
<evidence type="ECO:0000313" key="2">
    <source>
        <dbReference type="EMBL" id="MEA5518032.1"/>
    </source>
</evidence>
<gene>
    <name evidence="2" type="ORF">VB854_03600</name>
</gene>
<proteinExistence type="predicted"/>
<feature type="compositionally biased region" description="Polar residues" evidence="1">
    <location>
        <begin position="37"/>
        <end position="57"/>
    </location>
</feature>
<feature type="region of interest" description="Disordered" evidence="1">
    <location>
        <begin position="33"/>
        <end position="57"/>
    </location>
</feature>
<evidence type="ECO:0000256" key="1">
    <source>
        <dbReference type="SAM" id="MobiDB-lite"/>
    </source>
</evidence>
<reference evidence="2 3" key="1">
    <citation type="submission" date="2023-12" db="EMBL/GenBank/DDBJ databases">
        <title>Baltic Sea Cyanobacteria.</title>
        <authorList>
            <person name="Delbaje E."/>
            <person name="Fewer D.P."/>
            <person name="Shishido T.K."/>
        </authorList>
    </citation>
    <scope>NUCLEOTIDE SEQUENCE [LARGE SCALE GENOMIC DNA]</scope>
    <source>
        <strain evidence="2 3">CCNP 1315</strain>
    </source>
</reference>
<dbReference type="EMBL" id="JAYGHT010000006">
    <property type="protein sequence ID" value="MEA5518032.1"/>
    <property type="molecule type" value="Genomic_DNA"/>
</dbReference>
<protein>
    <submittedName>
        <fullName evidence="2">Uncharacterized protein</fullName>
    </submittedName>
</protein>